<protein>
    <submittedName>
        <fullName evidence="1">Uncharacterized protein</fullName>
    </submittedName>
</protein>
<organism evidence="1 2">
    <name type="scientific">Catharanthus roseus</name>
    <name type="common">Madagascar periwinkle</name>
    <name type="synonym">Vinca rosea</name>
    <dbReference type="NCBI Taxonomy" id="4058"/>
    <lineage>
        <taxon>Eukaryota</taxon>
        <taxon>Viridiplantae</taxon>
        <taxon>Streptophyta</taxon>
        <taxon>Embryophyta</taxon>
        <taxon>Tracheophyta</taxon>
        <taxon>Spermatophyta</taxon>
        <taxon>Magnoliopsida</taxon>
        <taxon>eudicotyledons</taxon>
        <taxon>Gunneridae</taxon>
        <taxon>Pentapetalae</taxon>
        <taxon>asterids</taxon>
        <taxon>lamiids</taxon>
        <taxon>Gentianales</taxon>
        <taxon>Apocynaceae</taxon>
        <taxon>Rauvolfioideae</taxon>
        <taxon>Vinceae</taxon>
        <taxon>Catharanthinae</taxon>
        <taxon>Catharanthus</taxon>
    </lineage>
</organism>
<evidence type="ECO:0000313" key="2">
    <source>
        <dbReference type="Proteomes" id="UP001060085"/>
    </source>
</evidence>
<accession>A0ACC0AWI4</accession>
<sequence length="989" mass="111230">MDDLEKAIVISFDESGTVDSGLKTQAIAFCQQIKENPSICSLCIERLCYTKLVQVQFWCLQCLLDALRARYSLMSLEEKSFIRKSIFSMACYEAINDNNSVRVLDSPAFIKNKLAQVLVTLIFFEYPLIWPSVFVDFLPNLNKGTVVIDMFCRVLNAMDDELISMDYPRNGEEVAVAGRIKDAMRQQCVPQIVGAWYDVVSMYKNSDPDLCASALDCTRRFVSWIDIGLVANDAFGRLLFELMLSDGLTDQVRAAAASCVLAVVSKRMDPQSKLSLLQSLQIRRVFGLVASEDIDSELVSKVAALLTGYANEILECSKRLDLGDGKGVSVELLNEVLPSVFYVIQNCEVDATFSIVQFLSVYVGTMKNLSSLTETQLLHVGQILEVIRAQIRFDPVYRNNLDILDKIGREEEDRMVEFRKDLLVLLRSVGRVAPEVTQIFIRNSLANAVASTADRNVEEVEAALSLFYSLGESMTDETIRTGSGLLREMLPMLLSTRFPCHTNRLVALVYLETITRYMKFVQENTQYIPLALGAFLDERGINHPNVNVGRRASYLFMRVVKLLKSKLVPFIETILQSLQGKVAQFTRMDSAREQLSASEDGSHIFEAIGLLIGMEDVPLEKQADYLSALLTPLCQQVKVALLNAEVQKSEESSAMIANIQQIIMAINALSKGFSERLVTGSRPAIGAMFKQTLDVLLEILVVFPKTEPLRAKVTSFIHRMVDTLGASVFPFLPKALEQLLAESEPKELLGFLVLLNQLICKFSTAVREILDEVYPVIAGRVFNILPRDVFPTGPGGNTEEIRELQELQRTFYTFLNVIATHDLSSVFLSLKSMVYLDQMMQMLLYASCSHKDILIRKACVQIFIRLIKDWCAKPYGEEKVPGFRNFVIETFSTNCCLYSVLQKSFEFHDANTLVLFGEIVVAQKVMYEKFGNDFLVHFISKGLPNAHCPQDLAEQYCQKLQDNDIKALRSFYQSLIESLRVHQNGSLVS</sequence>
<reference evidence="2" key="1">
    <citation type="journal article" date="2023" name="Nat. Plants">
        <title>Single-cell RNA sequencing provides a high-resolution roadmap for understanding the multicellular compartmentation of specialized metabolism.</title>
        <authorList>
            <person name="Sun S."/>
            <person name="Shen X."/>
            <person name="Li Y."/>
            <person name="Li Y."/>
            <person name="Wang S."/>
            <person name="Li R."/>
            <person name="Zhang H."/>
            <person name="Shen G."/>
            <person name="Guo B."/>
            <person name="Wei J."/>
            <person name="Xu J."/>
            <person name="St-Pierre B."/>
            <person name="Chen S."/>
            <person name="Sun C."/>
        </authorList>
    </citation>
    <scope>NUCLEOTIDE SEQUENCE [LARGE SCALE GENOMIC DNA]</scope>
</reference>
<name>A0ACC0AWI4_CATRO</name>
<proteinExistence type="predicted"/>
<dbReference type="EMBL" id="CM044704">
    <property type="protein sequence ID" value="KAI5665397.1"/>
    <property type="molecule type" value="Genomic_DNA"/>
</dbReference>
<keyword evidence="2" id="KW-1185">Reference proteome</keyword>
<comment type="caution">
    <text evidence="1">The sequence shown here is derived from an EMBL/GenBank/DDBJ whole genome shotgun (WGS) entry which is preliminary data.</text>
</comment>
<dbReference type="Proteomes" id="UP001060085">
    <property type="component" value="Linkage Group LG04"/>
</dbReference>
<evidence type="ECO:0000313" key="1">
    <source>
        <dbReference type="EMBL" id="KAI5665397.1"/>
    </source>
</evidence>
<gene>
    <name evidence="1" type="ORF">M9H77_15250</name>
</gene>